<gene>
    <name evidence="1" type="ORF">GCM10007063_25890</name>
</gene>
<sequence length="165" mass="18765">MTPILKNYVINEATMALVPAARIDFDTIAIEINRELRIRKTPHQLLRSACLDNWSTYDGRREAVTHHFGFKRKVPIPINPGINLYTFPTHSPSDFACNWIFHSHVQALLPAFGSSQNTPAQTTIIFKNRRQMPLDVSHYVLAKQLERTGMCVGRFGNGNVEGIQY</sequence>
<proteinExistence type="predicted"/>
<organism evidence="1 2">
    <name type="scientific">Lentibacillus kapialis</name>
    <dbReference type="NCBI Taxonomy" id="340214"/>
    <lineage>
        <taxon>Bacteria</taxon>
        <taxon>Bacillati</taxon>
        <taxon>Bacillota</taxon>
        <taxon>Bacilli</taxon>
        <taxon>Bacillales</taxon>
        <taxon>Bacillaceae</taxon>
        <taxon>Lentibacillus</taxon>
    </lineage>
</organism>
<dbReference type="GO" id="GO:0030420">
    <property type="term" value="P:establishment of competence for transformation"/>
    <property type="evidence" value="ECO:0007669"/>
    <property type="project" value="InterPro"/>
</dbReference>
<dbReference type="RefSeq" id="WP_188633526.1">
    <property type="nucleotide sequence ID" value="NZ_BMNQ01000044.1"/>
</dbReference>
<evidence type="ECO:0000313" key="2">
    <source>
        <dbReference type="Proteomes" id="UP000658382"/>
    </source>
</evidence>
<dbReference type="EMBL" id="BMNQ01000044">
    <property type="protein sequence ID" value="GGK02407.1"/>
    <property type="molecule type" value="Genomic_DNA"/>
</dbReference>
<dbReference type="Proteomes" id="UP000658382">
    <property type="component" value="Unassembled WGS sequence"/>
</dbReference>
<dbReference type="AlphaFoldDB" id="A0A917UZV0"/>
<dbReference type="InterPro" id="IPR010461">
    <property type="entry name" value="ComK"/>
</dbReference>
<reference evidence="1" key="1">
    <citation type="journal article" date="2014" name="Int. J. Syst. Evol. Microbiol.">
        <title>Complete genome sequence of Corynebacterium casei LMG S-19264T (=DSM 44701T), isolated from a smear-ripened cheese.</title>
        <authorList>
            <consortium name="US DOE Joint Genome Institute (JGI-PGF)"/>
            <person name="Walter F."/>
            <person name="Albersmeier A."/>
            <person name="Kalinowski J."/>
            <person name="Ruckert C."/>
        </authorList>
    </citation>
    <scope>NUCLEOTIDE SEQUENCE</scope>
    <source>
        <strain evidence="1">JCM 12580</strain>
    </source>
</reference>
<protein>
    <submittedName>
        <fullName evidence="1">Competence protein</fullName>
    </submittedName>
</protein>
<dbReference type="Pfam" id="PF06338">
    <property type="entry name" value="ComK"/>
    <property type="match status" value="1"/>
</dbReference>
<keyword evidence="2" id="KW-1185">Reference proteome</keyword>
<accession>A0A917UZV0</accession>
<evidence type="ECO:0000313" key="1">
    <source>
        <dbReference type="EMBL" id="GGK02407.1"/>
    </source>
</evidence>
<name>A0A917UZV0_9BACI</name>
<comment type="caution">
    <text evidence="1">The sequence shown here is derived from an EMBL/GenBank/DDBJ whole genome shotgun (WGS) entry which is preliminary data.</text>
</comment>
<reference evidence="1" key="2">
    <citation type="submission" date="2020-09" db="EMBL/GenBank/DDBJ databases">
        <authorList>
            <person name="Sun Q."/>
            <person name="Ohkuma M."/>
        </authorList>
    </citation>
    <scope>NUCLEOTIDE SEQUENCE</scope>
    <source>
        <strain evidence="1">JCM 12580</strain>
    </source>
</reference>